<sequence>MSSSYDIAIIGLGPSGSVLAQLLSKKHKVIAIDKKNSIEKGFKKPCGGLLSSDAQKTLAKLDITLPKDVIVDPQIFAVKTIDLKNTLIRYYQRCYINIDRHKFDLWLKSLIPNHVEVYKNSYCSSIEKIPEGYRVIFYENGIKQVITTKYLVGADGANSMVRHFLYPKKKIRAYTSIQQWFSETHDNPFYSCIFDLENTDCCSWSISKDNKFIFGGAFPIHNSRERFENQKKKLEKIGFRFGEPIKTEACMVLRPSAFHDFCCGKENAFLVGEAAGFISPSSLEGISSAISSAQVLSEVLNTYSKNPNKKYWLKTFNIRLKVFLKLLKCPFMYNPFLRKLVLKSGFKSIDIASTKEEVFNN</sequence>
<dbReference type="EMBL" id="SWRL01000008">
    <property type="protein sequence ID" value="NFH62192.1"/>
    <property type="molecule type" value="Genomic_DNA"/>
</dbReference>
<dbReference type="PRINTS" id="PR00420">
    <property type="entry name" value="RNGMNOXGNASE"/>
</dbReference>
<dbReference type="PANTHER" id="PTHR42685:SF22">
    <property type="entry name" value="CONDITIONED MEDIUM FACTOR RECEPTOR 1"/>
    <property type="match status" value="1"/>
</dbReference>
<comment type="similarity">
    <text evidence="1">Belongs to the CbrA family.</text>
</comment>
<reference evidence="3" key="1">
    <citation type="submission" date="2019-04" db="EMBL/GenBank/DDBJ databases">
        <title>Genome sequencing of Clostridium botulinum Groups I-IV and Clostridium butyricum.</title>
        <authorList>
            <person name="Brunt J."/>
            <person name="Van Vliet A.H.M."/>
            <person name="Stringer S.C."/>
            <person name="Carter A.T."/>
            <person name="Peck M.W."/>
        </authorList>
    </citation>
    <scope>NUCLEOTIDE SEQUENCE</scope>
    <source>
        <strain evidence="3">IFR 15/031</strain>
    </source>
</reference>
<proteinExistence type="inferred from homology"/>
<dbReference type="PANTHER" id="PTHR42685">
    <property type="entry name" value="GERANYLGERANYL DIPHOSPHATE REDUCTASE"/>
    <property type="match status" value="1"/>
</dbReference>
<gene>
    <name evidence="3" type="ORF">FC962_09850</name>
</gene>
<dbReference type="FunFam" id="3.50.50.60:FF:000151">
    <property type="entry name" value="Protein CbrA"/>
    <property type="match status" value="1"/>
</dbReference>
<protein>
    <recommendedName>
        <fullName evidence="2">Protein CbrA</fullName>
    </recommendedName>
</protein>
<dbReference type="RefSeq" id="WP_061318025.1">
    <property type="nucleotide sequence ID" value="NZ_CP013247.1"/>
</dbReference>
<comment type="caution">
    <text evidence="3">The sequence shown here is derived from an EMBL/GenBank/DDBJ whole genome shotgun (WGS) entry which is preliminary data.</text>
</comment>
<evidence type="ECO:0000313" key="3">
    <source>
        <dbReference type="EMBL" id="NFH62192.1"/>
    </source>
</evidence>
<accession>A0A6G4EG20</accession>
<dbReference type="SUPFAM" id="SSF51905">
    <property type="entry name" value="FAD/NAD(P)-binding domain"/>
    <property type="match status" value="1"/>
</dbReference>
<name>A0A6G4EG20_CLOBO</name>
<dbReference type="InterPro" id="IPR036188">
    <property type="entry name" value="FAD/NAD-bd_sf"/>
</dbReference>
<dbReference type="Gene3D" id="3.50.50.60">
    <property type="entry name" value="FAD/NAD(P)-binding domain"/>
    <property type="match status" value="1"/>
</dbReference>
<dbReference type="InterPro" id="IPR050407">
    <property type="entry name" value="Geranylgeranyl_reductase"/>
</dbReference>
<evidence type="ECO:0000256" key="1">
    <source>
        <dbReference type="ARBA" id="ARBA00038079"/>
    </source>
</evidence>
<organism evidence="3">
    <name type="scientific">Clostridium botulinum</name>
    <dbReference type="NCBI Taxonomy" id="1491"/>
    <lineage>
        <taxon>Bacteria</taxon>
        <taxon>Bacillati</taxon>
        <taxon>Bacillota</taxon>
        <taxon>Clostridia</taxon>
        <taxon>Eubacteriales</taxon>
        <taxon>Clostridiaceae</taxon>
        <taxon>Clostridium</taxon>
    </lineage>
</organism>
<evidence type="ECO:0000256" key="2">
    <source>
        <dbReference type="ARBA" id="ARBA00040363"/>
    </source>
</evidence>
<dbReference type="AlphaFoldDB" id="A0A6G4EG20"/>
<dbReference type="NCBIfam" id="NF008519">
    <property type="entry name" value="PRK11445.1"/>
    <property type="match status" value="1"/>
</dbReference>